<dbReference type="CDD" id="cd07382">
    <property type="entry name" value="MPP_DR1281"/>
    <property type="match status" value="1"/>
</dbReference>
<evidence type="ECO:0000313" key="9">
    <source>
        <dbReference type="Proteomes" id="UP000245080"/>
    </source>
</evidence>
<dbReference type="PANTHER" id="PTHR36303">
    <property type="entry name" value="2',3'-CYCLIC-NUCLEOTIDE 2'-PHOSPHODIESTERASE"/>
    <property type="match status" value="1"/>
</dbReference>
<feature type="binding site" evidence="7">
    <location>
        <position position="152"/>
    </location>
    <ligand>
        <name>Fe cation</name>
        <dbReference type="ChEBI" id="CHEBI:24875"/>
        <label>2</label>
    </ligand>
</feature>
<feature type="binding site" evidence="7">
    <location>
        <position position="68"/>
    </location>
    <ligand>
        <name>Fe cation</name>
        <dbReference type="ChEBI" id="CHEBI:24875"/>
        <label>2</label>
    </ligand>
</feature>
<evidence type="ECO:0000256" key="3">
    <source>
        <dbReference type="ARBA" id="ARBA00022801"/>
    </source>
</evidence>
<evidence type="ECO:0000256" key="7">
    <source>
        <dbReference type="PIRSR" id="PIRSR004789-51"/>
    </source>
</evidence>
<dbReference type="GO" id="GO:0046872">
    <property type="term" value="F:metal ion binding"/>
    <property type="evidence" value="ECO:0007669"/>
    <property type="project" value="UniProtKB-KW"/>
</dbReference>
<feature type="binding site" evidence="7">
    <location>
        <position position="39"/>
    </location>
    <ligand>
        <name>Fe cation</name>
        <dbReference type="ChEBI" id="CHEBI:24875"/>
        <label>2</label>
    </ligand>
</feature>
<dbReference type="GO" id="GO:0004113">
    <property type="term" value="F:2',3'-cyclic-nucleotide 3'-phosphodiesterase activity"/>
    <property type="evidence" value="ECO:0007669"/>
    <property type="project" value="TreeGrafter"/>
</dbReference>
<protein>
    <submittedName>
        <fullName evidence="8">TIGR00282 family metallophosphoesterase</fullName>
    </submittedName>
</protein>
<keyword evidence="2 7" id="KW-0479">Metal-binding</keyword>
<dbReference type="EMBL" id="QCXQ01000006">
    <property type="protein sequence ID" value="PWF99576.1"/>
    <property type="molecule type" value="Genomic_DNA"/>
</dbReference>
<dbReference type="SUPFAM" id="SSF56300">
    <property type="entry name" value="Metallo-dependent phosphatases"/>
    <property type="match status" value="1"/>
</dbReference>
<dbReference type="RefSeq" id="WP_109251034.1">
    <property type="nucleotide sequence ID" value="NZ_QCXQ01000006.1"/>
</dbReference>
<dbReference type="Pfam" id="PF13277">
    <property type="entry name" value="YmdB"/>
    <property type="match status" value="1"/>
</dbReference>
<dbReference type="Gene3D" id="3.60.21.10">
    <property type="match status" value="1"/>
</dbReference>
<dbReference type="Proteomes" id="UP000245080">
    <property type="component" value="Unassembled WGS sequence"/>
</dbReference>
<dbReference type="OrthoDB" id="9801109at2"/>
<feature type="binding site" evidence="7">
    <location>
        <position position="179"/>
    </location>
    <ligand>
        <name>Fe cation</name>
        <dbReference type="ChEBI" id="CHEBI:24875"/>
        <label>1</label>
    </ligand>
</feature>
<comment type="caution">
    <text evidence="8">The sequence shown here is derived from an EMBL/GenBank/DDBJ whole genome shotgun (WGS) entry which is preliminary data.</text>
</comment>
<sequence>MRILFIGDVVGNTGIEMVQTYLPQLKRDLKPQVTIVNGENSTAVGRGISQTIYKQVLAAGADVVTMGNHTWDNAEIFDFIEDAPRLVRPMNFPGRDVPGQGVTRIKVNSLTLDVVNMQGRVFMAPLDDPFACMEELLATVCRDASHIFVDFHAETTSEKRAFALKFDGRVSAVVGTHTHVQTNDATVLPKGTGFLTDAGMTGPNDGILGMKPEAVIHRFETQRPTRFEVETRGKGLLSGCVIDLDDKTGQTKKIRSIMINPDHPYLP</sequence>
<dbReference type="NCBIfam" id="TIGR00282">
    <property type="entry name" value="TIGR00282 family metallophosphoesterase"/>
    <property type="match status" value="1"/>
</dbReference>
<gene>
    <name evidence="8" type="ORF">DCM90_09035</name>
</gene>
<name>A0A2V1MX27_9LACO</name>
<proteinExistence type="inferred from homology"/>
<evidence type="ECO:0000256" key="1">
    <source>
        <dbReference type="ARBA" id="ARBA00001965"/>
    </source>
</evidence>
<evidence type="ECO:0000313" key="8">
    <source>
        <dbReference type="EMBL" id="PWF99576.1"/>
    </source>
</evidence>
<evidence type="ECO:0000256" key="5">
    <source>
        <dbReference type="ARBA" id="ARBA00061401"/>
    </source>
</evidence>
<feature type="binding site" evidence="7">
    <location>
        <position position="8"/>
    </location>
    <ligand>
        <name>Fe cation</name>
        <dbReference type="ChEBI" id="CHEBI:24875"/>
        <label>1</label>
    </ligand>
</feature>
<feature type="binding site" evidence="7">
    <location>
        <position position="177"/>
    </location>
    <ligand>
        <name>Fe cation</name>
        <dbReference type="ChEBI" id="CHEBI:24875"/>
        <label>2</label>
    </ligand>
</feature>
<comment type="similarity">
    <text evidence="5">Belongs to the YmdB-like family.</text>
</comment>
<keyword evidence="9" id="KW-1185">Reference proteome</keyword>
<comment type="cofactor">
    <cofactor evidence="1">
        <name>Fe(3+)</name>
        <dbReference type="ChEBI" id="CHEBI:29034"/>
    </cofactor>
</comment>
<evidence type="ECO:0000256" key="2">
    <source>
        <dbReference type="ARBA" id="ARBA00022723"/>
    </source>
</evidence>
<dbReference type="InterPro" id="IPR029052">
    <property type="entry name" value="Metallo-depent_PP-like"/>
</dbReference>
<accession>A0A2V1MX27</accession>
<dbReference type="FunFam" id="3.60.21.10:FF:000016">
    <property type="entry name" value="Putative metallophosphoesterase"/>
    <property type="match status" value="1"/>
</dbReference>
<feature type="binding site" evidence="7">
    <location>
        <position position="39"/>
    </location>
    <ligand>
        <name>Fe cation</name>
        <dbReference type="ChEBI" id="CHEBI:24875"/>
        <label>1</label>
    </ligand>
</feature>
<organism evidence="8 9">
    <name type="scientific">Levilactobacillus bambusae</name>
    <dbReference type="NCBI Taxonomy" id="2024736"/>
    <lineage>
        <taxon>Bacteria</taxon>
        <taxon>Bacillati</taxon>
        <taxon>Bacillota</taxon>
        <taxon>Bacilli</taxon>
        <taxon>Lactobacillales</taxon>
        <taxon>Lactobacillaceae</taxon>
        <taxon>Levilactobacillus</taxon>
    </lineage>
</organism>
<dbReference type="InterPro" id="IPR005235">
    <property type="entry name" value="YmdB-like"/>
</dbReference>
<evidence type="ECO:0000256" key="4">
    <source>
        <dbReference type="ARBA" id="ARBA00023004"/>
    </source>
</evidence>
<dbReference type="AlphaFoldDB" id="A0A2V1MX27"/>
<keyword evidence="3" id="KW-0378">Hydrolase</keyword>
<keyword evidence="4" id="KW-0408">Iron</keyword>
<evidence type="ECO:0000256" key="6">
    <source>
        <dbReference type="PIRSR" id="PIRSR004789-50"/>
    </source>
</evidence>
<feature type="active site" description="Proton donor" evidence="6">
    <location>
        <position position="69"/>
    </location>
</feature>
<reference evidence="8 9" key="1">
    <citation type="journal article" date="2018" name="Int. J. Syst. Evol. Microbiol.">
        <title>Lactobacillus bambusae sp. nov., isolated from a traditional fermented Ma-bamboo shoots of Taiwan.</title>
        <authorList>
            <person name="Wang L.-T."/>
        </authorList>
    </citation>
    <scope>NUCLEOTIDE SEQUENCE [LARGE SCALE GENOMIC DNA]</scope>
    <source>
        <strain evidence="8 9">BS-W1</strain>
    </source>
</reference>
<dbReference type="PIRSF" id="PIRSF004789">
    <property type="entry name" value="DR1281"/>
    <property type="match status" value="1"/>
</dbReference>
<dbReference type="PANTHER" id="PTHR36303:SF1">
    <property type="entry name" value="2',3'-CYCLIC-NUCLEOTIDE 2'-PHOSPHODIESTERASE"/>
    <property type="match status" value="1"/>
</dbReference>
<feature type="binding site" evidence="7">
    <location>
        <position position="40"/>
    </location>
    <ligand>
        <name>Fe cation</name>
        <dbReference type="ChEBI" id="CHEBI:24875"/>
        <label>1</label>
    </ligand>
</feature>